<gene>
    <name evidence="2" type="ORF">Clacol_004479</name>
</gene>
<evidence type="ECO:0000259" key="1">
    <source>
        <dbReference type="PROSITE" id="PS50175"/>
    </source>
</evidence>
<dbReference type="GO" id="GO:0004190">
    <property type="term" value="F:aspartic-type endopeptidase activity"/>
    <property type="evidence" value="ECO:0007669"/>
    <property type="project" value="InterPro"/>
</dbReference>
<reference evidence="2" key="1">
    <citation type="submission" date="2021-10" db="EMBL/GenBank/DDBJ databases">
        <title>De novo Genome Assembly of Clathrus columnatus (Basidiomycota, Fungi) Using Illumina and Nanopore Sequence Data.</title>
        <authorList>
            <person name="Ogiso-Tanaka E."/>
            <person name="Itagaki H."/>
            <person name="Hosoya T."/>
            <person name="Hosaka K."/>
        </authorList>
    </citation>
    <scope>NUCLEOTIDE SEQUENCE</scope>
    <source>
        <strain evidence="2">MO-923</strain>
    </source>
</reference>
<dbReference type="Proteomes" id="UP001050691">
    <property type="component" value="Unassembled WGS sequence"/>
</dbReference>
<accession>A0AAV5AAP2</accession>
<sequence>MNKVLDQNCNLSICKILGISHTLLKSLVNALKPIHIEIIEDPLPGLTKSDLPLHINTVHLHSQNPTGGCYLEDTHHIVLEATLNKKYKITTLLDTGADSNLMDIAHFPQNTELLEVWLTPNLPYNNLGLYRIALTLANVPVELILLKEERMTKSSRNYVSSPRNK</sequence>
<protein>
    <recommendedName>
        <fullName evidence="1">Peptidase A2 domain-containing protein</fullName>
    </recommendedName>
</protein>
<evidence type="ECO:0000313" key="2">
    <source>
        <dbReference type="EMBL" id="GJJ10253.1"/>
    </source>
</evidence>
<proteinExistence type="predicted"/>
<dbReference type="AlphaFoldDB" id="A0AAV5AAP2"/>
<feature type="domain" description="Peptidase A2" evidence="1">
    <location>
        <begin position="89"/>
        <end position="110"/>
    </location>
</feature>
<evidence type="ECO:0000313" key="3">
    <source>
        <dbReference type="Proteomes" id="UP001050691"/>
    </source>
</evidence>
<dbReference type="GO" id="GO:0006508">
    <property type="term" value="P:proteolysis"/>
    <property type="evidence" value="ECO:0007669"/>
    <property type="project" value="InterPro"/>
</dbReference>
<name>A0AAV5AAP2_9AGAM</name>
<comment type="caution">
    <text evidence="2">The sequence shown here is derived from an EMBL/GenBank/DDBJ whole genome shotgun (WGS) entry which is preliminary data.</text>
</comment>
<dbReference type="PROSITE" id="PS50175">
    <property type="entry name" value="ASP_PROT_RETROV"/>
    <property type="match status" value="1"/>
</dbReference>
<organism evidence="2 3">
    <name type="scientific">Clathrus columnatus</name>
    <dbReference type="NCBI Taxonomy" id="1419009"/>
    <lineage>
        <taxon>Eukaryota</taxon>
        <taxon>Fungi</taxon>
        <taxon>Dikarya</taxon>
        <taxon>Basidiomycota</taxon>
        <taxon>Agaricomycotina</taxon>
        <taxon>Agaricomycetes</taxon>
        <taxon>Phallomycetidae</taxon>
        <taxon>Phallales</taxon>
        <taxon>Clathraceae</taxon>
        <taxon>Clathrus</taxon>
    </lineage>
</organism>
<dbReference type="EMBL" id="BPWL01000005">
    <property type="protein sequence ID" value="GJJ10253.1"/>
    <property type="molecule type" value="Genomic_DNA"/>
</dbReference>
<keyword evidence="3" id="KW-1185">Reference proteome</keyword>
<dbReference type="InterPro" id="IPR001995">
    <property type="entry name" value="Peptidase_A2_cat"/>
</dbReference>